<dbReference type="InterPro" id="IPR050619">
    <property type="entry name" value="Flavodoxin"/>
</dbReference>
<protein>
    <recommendedName>
        <fullName evidence="7">Flavodoxin</fullName>
    </recommendedName>
</protein>
<dbReference type="Gene3D" id="3.40.50.360">
    <property type="match status" value="1"/>
</dbReference>
<dbReference type="PROSITE" id="PS50902">
    <property type="entry name" value="FLAVODOXIN_LIKE"/>
    <property type="match status" value="1"/>
</dbReference>
<dbReference type="GO" id="GO:0010181">
    <property type="term" value="F:FMN binding"/>
    <property type="evidence" value="ECO:0007669"/>
    <property type="project" value="UniProtKB-UniRule"/>
</dbReference>
<dbReference type="OrthoDB" id="9790745at2"/>
<gene>
    <name evidence="9" type="ORF">TBC1_121047</name>
</gene>
<name>A0A0S7BWF5_9BACT</name>
<keyword evidence="10" id="KW-1185">Reference proteome</keyword>
<dbReference type="InterPro" id="IPR010086">
    <property type="entry name" value="Flavodoxin_lc"/>
</dbReference>
<dbReference type="PANTHER" id="PTHR42809:SF1">
    <property type="entry name" value="FLAVODOXIN 1"/>
    <property type="match status" value="1"/>
</dbReference>
<comment type="cofactor">
    <cofactor evidence="1 7">
        <name>FMN</name>
        <dbReference type="ChEBI" id="CHEBI:58210"/>
    </cofactor>
</comment>
<dbReference type="Pfam" id="PF00258">
    <property type="entry name" value="Flavodoxin_1"/>
    <property type="match status" value="1"/>
</dbReference>
<accession>A0A0S7BWF5</accession>
<keyword evidence="6 7" id="KW-0249">Electron transport</keyword>
<evidence type="ECO:0000256" key="7">
    <source>
        <dbReference type="PIRNR" id="PIRNR038996"/>
    </source>
</evidence>
<organism evidence="9">
    <name type="scientific">Lentimicrobium saccharophilum</name>
    <dbReference type="NCBI Taxonomy" id="1678841"/>
    <lineage>
        <taxon>Bacteria</taxon>
        <taxon>Pseudomonadati</taxon>
        <taxon>Bacteroidota</taxon>
        <taxon>Bacteroidia</taxon>
        <taxon>Bacteroidales</taxon>
        <taxon>Lentimicrobiaceae</taxon>
        <taxon>Lentimicrobium</taxon>
    </lineage>
</organism>
<comment type="function">
    <text evidence="7">Low-potential electron donor to a number of redox enzymes.</text>
</comment>
<evidence type="ECO:0000256" key="3">
    <source>
        <dbReference type="ARBA" id="ARBA00022448"/>
    </source>
</evidence>
<sequence>MGKIGIFYGGSPKGSTHKAAQYIGKNFGKGQVEYHNVSSATREDLEKYDYLILGTSAWGIGEMHQDWERFIDVLVEAKIEDKKIAIFGLGDQVEYPESFVDGMGTVFCRLPFKENVVGYWPTKGYSYYFSTAEKDGKFVGLALDEDSQPELTEERISKWVSQLREEFQLN</sequence>
<dbReference type="InterPro" id="IPR029039">
    <property type="entry name" value="Flavoprotein-like_sf"/>
</dbReference>
<dbReference type="NCBIfam" id="TIGR01752">
    <property type="entry name" value="flav_long"/>
    <property type="match status" value="1"/>
</dbReference>
<evidence type="ECO:0000256" key="5">
    <source>
        <dbReference type="ARBA" id="ARBA00022643"/>
    </source>
</evidence>
<evidence type="ECO:0000259" key="8">
    <source>
        <dbReference type="PROSITE" id="PS50902"/>
    </source>
</evidence>
<dbReference type="Proteomes" id="UP000053091">
    <property type="component" value="Unassembled WGS sequence"/>
</dbReference>
<dbReference type="GO" id="GO:0009055">
    <property type="term" value="F:electron transfer activity"/>
    <property type="evidence" value="ECO:0007669"/>
    <property type="project" value="UniProtKB-UniRule"/>
</dbReference>
<dbReference type="PANTHER" id="PTHR42809">
    <property type="entry name" value="FLAVODOXIN 2"/>
    <property type="match status" value="1"/>
</dbReference>
<evidence type="ECO:0000256" key="4">
    <source>
        <dbReference type="ARBA" id="ARBA00022630"/>
    </source>
</evidence>
<evidence type="ECO:0000313" key="9">
    <source>
        <dbReference type="EMBL" id="GAP45226.1"/>
    </source>
</evidence>
<dbReference type="AlphaFoldDB" id="A0A0S7BWF5"/>
<dbReference type="EMBL" id="DF968183">
    <property type="protein sequence ID" value="GAP45226.1"/>
    <property type="molecule type" value="Genomic_DNA"/>
</dbReference>
<reference evidence="9" key="1">
    <citation type="journal article" date="2015" name="Genome Announc.">
        <title>Draft Genome Sequence of Bacteroidales Strain TBC1, a Novel Isolate from a Methanogenic Wastewater Treatment System.</title>
        <authorList>
            <person name="Tourlousse D.M."/>
            <person name="Matsuura N."/>
            <person name="Sun L."/>
            <person name="Toyonaga M."/>
            <person name="Kuroda K."/>
            <person name="Ohashi A."/>
            <person name="Cruz R."/>
            <person name="Yamaguchi T."/>
            <person name="Sekiguchi Y."/>
        </authorList>
    </citation>
    <scope>NUCLEOTIDE SEQUENCE [LARGE SCALE GENOMIC DNA]</scope>
    <source>
        <strain evidence="9">TBC1</strain>
    </source>
</reference>
<dbReference type="RefSeq" id="WP_062045443.1">
    <property type="nucleotide sequence ID" value="NZ_DF968183.1"/>
</dbReference>
<dbReference type="PATRIC" id="fig|1678841.3.peg.3829"/>
<keyword evidence="4 7" id="KW-0285">Flavoprotein</keyword>
<proteinExistence type="inferred from homology"/>
<keyword evidence="3 7" id="KW-0813">Transport</keyword>
<evidence type="ECO:0000256" key="1">
    <source>
        <dbReference type="ARBA" id="ARBA00001917"/>
    </source>
</evidence>
<dbReference type="NCBIfam" id="NF006739">
    <property type="entry name" value="PRK09267.1-5"/>
    <property type="match status" value="1"/>
</dbReference>
<dbReference type="InterPro" id="IPR008254">
    <property type="entry name" value="Flavodoxin/NO_synth"/>
</dbReference>
<dbReference type="SUPFAM" id="SSF52218">
    <property type="entry name" value="Flavoproteins"/>
    <property type="match status" value="1"/>
</dbReference>
<dbReference type="STRING" id="1678841.TBC1_121047"/>
<evidence type="ECO:0000256" key="2">
    <source>
        <dbReference type="ARBA" id="ARBA00005267"/>
    </source>
</evidence>
<keyword evidence="5 7" id="KW-0288">FMN</keyword>
<feature type="domain" description="Flavodoxin-like" evidence="8">
    <location>
        <begin position="5"/>
        <end position="164"/>
    </location>
</feature>
<dbReference type="PIRSF" id="PIRSF038996">
    <property type="entry name" value="FldA"/>
    <property type="match status" value="1"/>
</dbReference>
<evidence type="ECO:0000313" key="10">
    <source>
        <dbReference type="Proteomes" id="UP000053091"/>
    </source>
</evidence>
<evidence type="ECO:0000256" key="6">
    <source>
        <dbReference type="ARBA" id="ARBA00022982"/>
    </source>
</evidence>
<comment type="similarity">
    <text evidence="2 7">Belongs to the flavodoxin family.</text>
</comment>